<accession>A0A8H3V1M1</accession>
<reference evidence="1 3" key="1">
    <citation type="submission" date="2018-12" db="EMBL/GenBank/DDBJ databases">
        <title>Venturia inaequalis Genome Resource.</title>
        <authorList>
            <person name="Lichtner F.J."/>
        </authorList>
    </citation>
    <scope>NUCLEOTIDE SEQUENCE [LARGE SCALE GENOMIC DNA]</scope>
    <source>
        <strain evidence="1 3">120213</strain>
        <strain evidence="2 4">DMI_063113</strain>
    </source>
</reference>
<proteinExistence type="predicted"/>
<evidence type="ECO:0000313" key="3">
    <source>
        <dbReference type="Proteomes" id="UP000447873"/>
    </source>
</evidence>
<sequence length="158" mass="17255">MSLSNGTSAGSSSAALPTDQNIRFLHGAEFRHPSPMRFEGEAEILLQTIFHDSVTFITDKVRIFGQATYHGVNDTSVLAPVPFDHLAPSDYRDWNVPFVSARLVNFPKKDGIIKFATGDQVVFHGPVTFNGAVTLVKPIFHGDVKFAAQPDSKNLVGE</sequence>
<dbReference type="EMBL" id="WNWR01000141">
    <property type="protein sequence ID" value="KAE9990358.1"/>
    <property type="molecule type" value="Genomic_DNA"/>
</dbReference>
<gene>
    <name evidence="2" type="ORF">EG327_001540</name>
    <name evidence="1" type="ORF">EG328_000325</name>
</gene>
<dbReference type="EMBL" id="WNWS01000104">
    <property type="protein sequence ID" value="KAE9980390.1"/>
    <property type="molecule type" value="Genomic_DNA"/>
</dbReference>
<name>A0A8H3V1M1_VENIN</name>
<organism evidence="1 3">
    <name type="scientific">Venturia inaequalis</name>
    <name type="common">Apple scab fungus</name>
    <dbReference type="NCBI Taxonomy" id="5025"/>
    <lineage>
        <taxon>Eukaryota</taxon>
        <taxon>Fungi</taxon>
        <taxon>Dikarya</taxon>
        <taxon>Ascomycota</taxon>
        <taxon>Pezizomycotina</taxon>
        <taxon>Dothideomycetes</taxon>
        <taxon>Pleosporomycetidae</taxon>
        <taxon>Venturiales</taxon>
        <taxon>Venturiaceae</taxon>
        <taxon>Venturia</taxon>
    </lineage>
</organism>
<protein>
    <submittedName>
        <fullName evidence="1">Uncharacterized protein</fullName>
    </submittedName>
</protein>
<keyword evidence="4" id="KW-1185">Reference proteome</keyword>
<comment type="caution">
    <text evidence="1">The sequence shown here is derived from an EMBL/GenBank/DDBJ whole genome shotgun (WGS) entry which is preliminary data.</text>
</comment>
<evidence type="ECO:0000313" key="1">
    <source>
        <dbReference type="EMBL" id="KAE9980390.1"/>
    </source>
</evidence>
<evidence type="ECO:0000313" key="2">
    <source>
        <dbReference type="EMBL" id="KAE9990358.1"/>
    </source>
</evidence>
<dbReference type="AlphaFoldDB" id="A0A8H3V1M1"/>
<evidence type="ECO:0000313" key="4">
    <source>
        <dbReference type="Proteomes" id="UP000490939"/>
    </source>
</evidence>
<dbReference type="Proteomes" id="UP000447873">
    <property type="component" value="Unassembled WGS sequence"/>
</dbReference>
<dbReference type="OrthoDB" id="3920686at2759"/>
<dbReference type="Proteomes" id="UP000490939">
    <property type="component" value="Unassembled WGS sequence"/>
</dbReference>